<dbReference type="PANTHER" id="PTHR33198">
    <property type="entry name" value="ANK_REP_REGION DOMAIN-CONTAINING PROTEIN-RELATED"/>
    <property type="match status" value="1"/>
</dbReference>
<comment type="caution">
    <text evidence="1">The sequence shown here is derived from an EMBL/GenBank/DDBJ whole genome shotgun (WGS) entry which is preliminary data.</text>
</comment>
<evidence type="ECO:0000313" key="2">
    <source>
        <dbReference type="Proteomes" id="UP001066276"/>
    </source>
</evidence>
<name>A0AAV7NYM4_PLEWA</name>
<accession>A0AAV7NYM4</accession>
<keyword evidence="2" id="KW-1185">Reference proteome</keyword>
<dbReference type="AlphaFoldDB" id="A0AAV7NYM4"/>
<protein>
    <submittedName>
        <fullName evidence="1">Uncharacterized protein</fullName>
    </submittedName>
</protein>
<proteinExistence type="predicted"/>
<gene>
    <name evidence="1" type="ORF">NDU88_006629</name>
</gene>
<dbReference type="EMBL" id="JANPWB010000012">
    <property type="protein sequence ID" value="KAJ1118438.1"/>
    <property type="molecule type" value="Genomic_DNA"/>
</dbReference>
<organism evidence="1 2">
    <name type="scientific">Pleurodeles waltl</name>
    <name type="common">Iberian ribbed newt</name>
    <dbReference type="NCBI Taxonomy" id="8319"/>
    <lineage>
        <taxon>Eukaryota</taxon>
        <taxon>Metazoa</taxon>
        <taxon>Chordata</taxon>
        <taxon>Craniata</taxon>
        <taxon>Vertebrata</taxon>
        <taxon>Euteleostomi</taxon>
        <taxon>Amphibia</taxon>
        <taxon>Batrachia</taxon>
        <taxon>Caudata</taxon>
        <taxon>Salamandroidea</taxon>
        <taxon>Salamandridae</taxon>
        <taxon>Pleurodelinae</taxon>
        <taxon>Pleurodeles</taxon>
    </lineage>
</organism>
<reference evidence="1" key="1">
    <citation type="journal article" date="2022" name="bioRxiv">
        <title>Sequencing and chromosome-scale assembly of the giantPleurodeles waltlgenome.</title>
        <authorList>
            <person name="Brown T."/>
            <person name="Elewa A."/>
            <person name="Iarovenko S."/>
            <person name="Subramanian E."/>
            <person name="Araus A.J."/>
            <person name="Petzold A."/>
            <person name="Susuki M."/>
            <person name="Suzuki K.-i.T."/>
            <person name="Hayashi T."/>
            <person name="Toyoda A."/>
            <person name="Oliveira C."/>
            <person name="Osipova E."/>
            <person name="Leigh N.D."/>
            <person name="Simon A."/>
            <person name="Yun M.H."/>
        </authorList>
    </citation>
    <scope>NUCLEOTIDE SEQUENCE</scope>
    <source>
        <strain evidence="1">20211129_DDA</strain>
        <tissue evidence="1">Liver</tissue>
    </source>
</reference>
<sequence length="204" mass="23722">MSNILPPPFFLAEPGEPPIQWELWIDLFEAYVEVLEQQECPPERHLALLKHRLGAIRLREFKNLPPIENAGNINVYELAKKQLQERYGRKINVVLERYKFYSRSQQDEESIDQFVAALRGLAVTCKFEQMSYDQVLQDQILMKTKSRKIQEKLWSCGSDLSLNHAIDVARTMEVSEKCIQTVRKNMNDAEHGVVDLSAITKDWC</sequence>
<dbReference type="PANTHER" id="PTHR33198:SF20">
    <property type="entry name" value="RETROTRANSPOSON GAG DOMAIN-CONTAINING PROTEIN"/>
    <property type="match status" value="1"/>
</dbReference>
<dbReference type="Proteomes" id="UP001066276">
    <property type="component" value="Chromosome 8"/>
</dbReference>
<evidence type="ECO:0000313" key="1">
    <source>
        <dbReference type="EMBL" id="KAJ1118438.1"/>
    </source>
</evidence>